<evidence type="ECO:0000259" key="5">
    <source>
        <dbReference type="Pfam" id="PF07635"/>
    </source>
</evidence>
<gene>
    <name evidence="6" type="ORF">K227x_61150</name>
</gene>
<dbReference type="SUPFAM" id="SSF46626">
    <property type="entry name" value="Cytochrome c"/>
    <property type="match status" value="1"/>
</dbReference>
<evidence type="ECO:0000259" key="3">
    <source>
        <dbReference type="Pfam" id="PF07583"/>
    </source>
</evidence>
<evidence type="ECO:0000313" key="7">
    <source>
        <dbReference type="Proteomes" id="UP000318538"/>
    </source>
</evidence>
<dbReference type="InterPro" id="IPR022655">
    <property type="entry name" value="DUF1553"/>
</dbReference>
<feature type="domain" description="DUF1549" evidence="3">
    <location>
        <begin position="194"/>
        <end position="399"/>
    </location>
</feature>
<feature type="compositionally biased region" description="Basic residues" evidence="1">
    <location>
        <begin position="1"/>
        <end position="11"/>
    </location>
</feature>
<proteinExistence type="predicted"/>
<dbReference type="Pfam" id="PF07635">
    <property type="entry name" value="PSCyt1"/>
    <property type="match status" value="1"/>
</dbReference>
<evidence type="ECO:0000256" key="1">
    <source>
        <dbReference type="SAM" id="MobiDB-lite"/>
    </source>
</evidence>
<feature type="transmembrane region" description="Helical" evidence="2">
    <location>
        <begin position="48"/>
        <end position="68"/>
    </location>
</feature>
<feature type="domain" description="DUF1553" evidence="4">
    <location>
        <begin position="915"/>
        <end position="1176"/>
    </location>
</feature>
<dbReference type="AlphaFoldDB" id="A0A517NKL2"/>
<feature type="region of interest" description="Disordered" evidence="1">
    <location>
        <begin position="1"/>
        <end position="33"/>
    </location>
</feature>
<dbReference type="GO" id="GO:0020037">
    <property type="term" value="F:heme binding"/>
    <property type="evidence" value="ECO:0007669"/>
    <property type="project" value="InterPro"/>
</dbReference>
<keyword evidence="2" id="KW-1133">Transmembrane helix</keyword>
<dbReference type="InterPro" id="IPR011429">
    <property type="entry name" value="Cyt_c_Planctomycete-type"/>
</dbReference>
<name>A0A517NKL2_9BACT</name>
<dbReference type="InterPro" id="IPR036909">
    <property type="entry name" value="Cyt_c-like_dom_sf"/>
</dbReference>
<keyword evidence="2" id="KW-0472">Membrane</keyword>
<dbReference type="KEGG" id="rlc:K227x_61150"/>
<evidence type="ECO:0000313" key="6">
    <source>
        <dbReference type="EMBL" id="QDT07687.1"/>
    </source>
</evidence>
<reference evidence="6 7" key="1">
    <citation type="submission" date="2019-02" db="EMBL/GenBank/DDBJ databases">
        <title>Deep-cultivation of Planctomycetes and their phenomic and genomic characterization uncovers novel biology.</title>
        <authorList>
            <person name="Wiegand S."/>
            <person name="Jogler M."/>
            <person name="Boedeker C."/>
            <person name="Pinto D."/>
            <person name="Vollmers J."/>
            <person name="Rivas-Marin E."/>
            <person name="Kohn T."/>
            <person name="Peeters S.H."/>
            <person name="Heuer A."/>
            <person name="Rast P."/>
            <person name="Oberbeckmann S."/>
            <person name="Bunk B."/>
            <person name="Jeske O."/>
            <person name="Meyerdierks A."/>
            <person name="Storesund J.E."/>
            <person name="Kallscheuer N."/>
            <person name="Luecker S."/>
            <person name="Lage O.M."/>
            <person name="Pohl T."/>
            <person name="Merkel B.J."/>
            <person name="Hornburger P."/>
            <person name="Mueller R.-W."/>
            <person name="Bruemmer F."/>
            <person name="Labrenz M."/>
            <person name="Spormann A.M."/>
            <person name="Op den Camp H."/>
            <person name="Overmann J."/>
            <person name="Amann R."/>
            <person name="Jetten M.S.M."/>
            <person name="Mascher T."/>
            <person name="Medema M.H."/>
            <person name="Devos D.P."/>
            <person name="Kaster A.-K."/>
            <person name="Ovreas L."/>
            <person name="Rohde M."/>
            <person name="Galperin M.Y."/>
            <person name="Jogler C."/>
        </authorList>
    </citation>
    <scope>NUCLEOTIDE SEQUENCE [LARGE SCALE GENOMIC DNA]</scope>
    <source>
        <strain evidence="6 7">K22_7</strain>
    </source>
</reference>
<feature type="domain" description="Cytochrome C Planctomycete-type" evidence="5">
    <location>
        <begin position="92"/>
        <end position="145"/>
    </location>
</feature>
<dbReference type="EMBL" id="CP036525">
    <property type="protein sequence ID" value="QDT07687.1"/>
    <property type="molecule type" value="Genomic_DNA"/>
</dbReference>
<accession>A0A517NKL2</accession>
<dbReference type="Proteomes" id="UP000318538">
    <property type="component" value="Chromosome"/>
</dbReference>
<keyword evidence="2" id="KW-0812">Transmembrane</keyword>
<dbReference type="Pfam" id="PF07587">
    <property type="entry name" value="PSD1"/>
    <property type="match status" value="1"/>
</dbReference>
<evidence type="ECO:0000256" key="2">
    <source>
        <dbReference type="SAM" id="Phobius"/>
    </source>
</evidence>
<feature type="compositionally biased region" description="Polar residues" evidence="1">
    <location>
        <begin position="23"/>
        <end position="33"/>
    </location>
</feature>
<protein>
    <submittedName>
        <fullName evidence="6">Planctomycete cytochrome C</fullName>
    </submittedName>
</protein>
<keyword evidence="7" id="KW-1185">Reference proteome</keyword>
<dbReference type="GO" id="GO:0009055">
    <property type="term" value="F:electron transfer activity"/>
    <property type="evidence" value="ECO:0007669"/>
    <property type="project" value="InterPro"/>
</dbReference>
<sequence length="1221" mass="135097">MNHQARVRLGRKGVNAPLDEMPTKTQPSSRPNCSPTLPAIIMHRRISAIAPFATIAAVPAMVLFAVILPAATATAADPDFARDIRPILSDHCFACHGPDEAERAAGLRLDTADGVADVIDPGDVDASELVLRITSDDTDQLMPPPKYHKPLSDAQKTTLRDWIASGGQFDSHWSFEPLPTDEVTSPDPAVAANQIDQFIEAAAGEVGLPLNGRADRRTMLRRVCLDLTGLPPTRDQIQEFLSDTSPDAYEKLVDRLIQSPHFGQHVGRYWLDLVRYADTHGLHLDNYREMWSYRDWVIEAVNANMPFDQFITDQLAGDLLPDATDKERIASGFNRLNVTTNEGGSIYDEVFARNCMDRTDAFGTVFLGLTTGCAVCHDHKFDPISQKDYYSLYAFFNSLDGRAMDGNVKDHQPVISVPDQNQQSLLQEFKTTLAELEAEKKGPIESVDAAQRVWESSLAEQVAAQFRPLLPTEVSSEAKVEMKTLADGSVVLVGDAAAKDTTTIVAAIPSGVQWQTLYLEALVDRPEDRVGASSNGNVVLTEITIETMDASVPGQWVEVPIASAFADVEQSGDQFRIERAHDGKLDAGKGWAVAGHQQVGGRSAWFVIPSLVVEGDDAKIRIQLKYQSQFANHQFKKVRLSLSDSIASVPAEQRVTLGDVHTAGPFPLSKPAAGYEGRFASEQLEFKSDEVFKHDNRSYTWQHRNDLAEVFVNDLPVVADQPTAFVLHQTIHAPRDQKVTFMIGGDDGYMVFLGKDQIGVHKDAGDLEPLADEYELPLKKGDNDLYVRVVNHSHDSKLTFAFRSPAIAIPQQLRDLVKTPVDQRSDDVRTSLQNYYRKVYCLHPDWLALIDQQKGTLAAHEKLKSEIPTTLVWKELPTPREAHVLKRGLYDQPGEVVPRSTPSFLPAFPADAPMDRLGLAQWLTMPGHPLTARVAVNRFWQQLFGTGLVKTSEDFGSQGEPPSHPDLLRWLAVDFQSNGWDVKRLLKSLVLTDAYCRSAKFNDQMLRVDPNNRLLTRGPRHRLDAEVLRDQSLALAGLLVDSQGGPSVKPPQPDGLWAAVGYSGSNTVKFTADTGDKVNRRSVYVFWKRTSAPPQMATLDAPSRESCTARRERTNTPLQALLLMNETQYLEAAKALGKRARSQSGIESEAERIDWLFETVTARLPNARERVELQQLLGDTQAYYDQNPELAASLMEGSDAAAAAWTILASTMLNLDETVSK</sequence>
<organism evidence="6 7">
    <name type="scientific">Rubripirellula lacrimiformis</name>
    <dbReference type="NCBI Taxonomy" id="1930273"/>
    <lineage>
        <taxon>Bacteria</taxon>
        <taxon>Pseudomonadati</taxon>
        <taxon>Planctomycetota</taxon>
        <taxon>Planctomycetia</taxon>
        <taxon>Pirellulales</taxon>
        <taxon>Pirellulaceae</taxon>
        <taxon>Rubripirellula</taxon>
    </lineage>
</organism>
<evidence type="ECO:0000259" key="4">
    <source>
        <dbReference type="Pfam" id="PF07587"/>
    </source>
</evidence>
<dbReference type="Pfam" id="PF07583">
    <property type="entry name" value="PSCyt2"/>
    <property type="match status" value="1"/>
</dbReference>
<dbReference type="PANTHER" id="PTHR35889:SF3">
    <property type="entry name" value="F-BOX DOMAIN-CONTAINING PROTEIN"/>
    <property type="match status" value="1"/>
</dbReference>
<dbReference type="InterPro" id="IPR011444">
    <property type="entry name" value="DUF1549"/>
</dbReference>
<dbReference type="PANTHER" id="PTHR35889">
    <property type="entry name" value="CYCLOINULO-OLIGOSACCHARIDE FRUCTANOTRANSFERASE-RELATED"/>
    <property type="match status" value="1"/>
</dbReference>